<dbReference type="AlphaFoldDB" id="A0AAV5E5P3"/>
<dbReference type="EMBL" id="BQKI01000073">
    <property type="protein sequence ID" value="GJN18414.1"/>
    <property type="molecule type" value="Genomic_DNA"/>
</dbReference>
<gene>
    <name evidence="3" type="primary">gb05575</name>
    <name evidence="3" type="ORF">PR202_gb05575</name>
</gene>
<dbReference type="PANTHER" id="PTHR33294:SF10">
    <property type="entry name" value="OS01G0247900 PROTEIN"/>
    <property type="match status" value="1"/>
</dbReference>
<protein>
    <submittedName>
        <fullName evidence="3">Uncharacterized protein</fullName>
    </submittedName>
</protein>
<evidence type="ECO:0000256" key="1">
    <source>
        <dbReference type="SAM" id="MobiDB-lite"/>
    </source>
</evidence>
<evidence type="ECO:0000313" key="4">
    <source>
        <dbReference type="Proteomes" id="UP001054889"/>
    </source>
</evidence>
<reference evidence="3" key="1">
    <citation type="journal article" date="2018" name="DNA Res.">
        <title>Multiple hybrid de novo genome assembly of finger millet, an orphan allotetraploid crop.</title>
        <authorList>
            <person name="Hatakeyama M."/>
            <person name="Aluri S."/>
            <person name="Balachadran M.T."/>
            <person name="Sivarajan S.R."/>
            <person name="Patrignani A."/>
            <person name="Gruter S."/>
            <person name="Poveda L."/>
            <person name="Shimizu-Inatsugi R."/>
            <person name="Baeten J."/>
            <person name="Francoijs K.J."/>
            <person name="Nataraja K.N."/>
            <person name="Reddy Y.A.N."/>
            <person name="Phadnis S."/>
            <person name="Ravikumar R.L."/>
            <person name="Schlapbach R."/>
            <person name="Sreeman S.M."/>
            <person name="Shimizu K.K."/>
        </authorList>
    </citation>
    <scope>NUCLEOTIDE SEQUENCE</scope>
</reference>
<name>A0AAV5E5P3_ELECO</name>
<dbReference type="InterPro" id="IPR008390">
    <property type="entry name" value="AWPM-19"/>
</dbReference>
<feature type="transmembrane region" description="Helical" evidence="2">
    <location>
        <begin position="78"/>
        <end position="107"/>
    </location>
</feature>
<reference evidence="3" key="2">
    <citation type="submission" date="2021-12" db="EMBL/GenBank/DDBJ databases">
        <title>Resequencing data analysis of finger millet.</title>
        <authorList>
            <person name="Hatakeyama M."/>
            <person name="Aluri S."/>
            <person name="Balachadran M.T."/>
            <person name="Sivarajan S.R."/>
            <person name="Poveda L."/>
            <person name="Shimizu-Inatsugi R."/>
            <person name="Schlapbach R."/>
            <person name="Sreeman S.M."/>
            <person name="Shimizu K.K."/>
        </authorList>
    </citation>
    <scope>NUCLEOTIDE SEQUENCE</scope>
</reference>
<sequence>MGRAAAAEPSGRGRGAGSGQEDAATATELKGEGEGRRFLIGGGRHRCQARSGWAVNAAIDRGFIVGPELRLLTHFHPIFFPIGNFAVGFFVLFSLIAGVVGIAYAIVGLTHLRFWNYHSLQLAAVFGLLVWALTVLAMLYSIVFSMHDGSSFTGNHVEAFTIILTVMQFFYILAIHGGCQGAVPVKRRGNFA</sequence>
<evidence type="ECO:0000313" key="3">
    <source>
        <dbReference type="EMBL" id="GJN18414.1"/>
    </source>
</evidence>
<keyword evidence="2" id="KW-0472">Membrane</keyword>
<dbReference type="PANTHER" id="PTHR33294">
    <property type="entry name" value="AWPM-19-LIKE FAMILY PROTEIN"/>
    <property type="match status" value="1"/>
</dbReference>
<dbReference type="Proteomes" id="UP001054889">
    <property type="component" value="Unassembled WGS sequence"/>
</dbReference>
<keyword evidence="4" id="KW-1185">Reference proteome</keyword>
<keyword evidence="2" id="KW-0812">Transmembrane</keyword>
<feature type="region of interest" description="Disordered" evidence="1">
    <location>
        <begin position="1"/>
        <end position="28"/>
    </location>
</feature>
<comment type="caution">
    <text evidence="3">The sequence shown here is derived from an EMBL/GenBank/DDBJ whole genome shotgun (WGS) entry which is preliminary data.</text>
</comment>
<feature type="transmembrane region" description="Helical" evidence="2">
    <location>
        <begin position="160"/>
        <end position="179"/>
    </location>
</feature>
<accession>A0AAV5E5P3</accession>
<feature type="transmembrane region" description="Helical" evidence="2">
    <location>
        <begin position="119"/>
        <end position="140"/>
    </location>
</feature>
<evidence type="ECO:0000256" key="2">
    <source>
        <dbReference type="SAM" id="Phobius"/>
    </source>
</evidence>
<organism evidence="3 4">
    <name type="scientific">Eleusine coracana subsp. coracana</name>
    <dbReference type="NCBI Taxonomy" id="191504"/>
    <lineage>
        <taxon>Eukaryota</taxon>
        <taxon>Viridiplantae</taxon>
        <taxon>Streptophyta</taxon>
        <taxon>Embryophyta</taxon>
        <taxon>Tracheophyta</taxon>
        <taxon>Spermatophyta</taxon>
        <taxon>Magnoliopsida</taxon>
        <taxon>Liliopsida</taxon>
        <taxon>Poales</taxon>
        <taxon>Poaceae</taxon>
        <taxon>PACMAD clade</taxon>
        <taxon>Chloridoideae</taxon>
        <taxon>Cynodonteae</taxon>
        <taxon>Eleusininae</taxon>
        <taxon>Eleusine</taxon>
    </lineage>
</organism>
<dbReference type="Pfam" id="PF05512">
    <property type="entry name" value="AWPM-19"/>
    <property type="match status" value="1"/>
</dbReference>
<proteinExistence type="predicted"/>
<keyword evidence="2" id="KW-1133">Transmembrane helix</keyword>